<dbReference type="SUPFAM" id="SSF56784">
    <property type="entry name" value="HAD-like"/>
    <property type="match status" value="1"/>
</dbReference>
<comment type="caution">
    <text evidence="1">The sequence shown here is derived from an EMBL/GenBank/DDBJ whole genome shotgun (WGS) entry which is preliminary data.</text>
</comment>
<dbReference type="Gene3D" id="3.40.50.1000">
    <property type="entry name" value="HAD superfamily/HAD-like"/>
    <property type="match status" value="1"/>
</dbReference>
<dbReference type="Pfam" id="PF00702">
    <property type="entry name" value="Hydrolase"/>
    <property type="match status" value="1"/>
</dbReference>
<keyword evidence="1" id="KW-0378">Hydrolase</keyword>
<dbReference type="GO" id="GO:0016787">
    <property type="term" value="F:hydrolase activity"/>
    <property type="evidence" value="ECO:0007669"/>
    <property type="project" value="UniProtKB-KW"/>
</dbReference>
<evidence type="ECO:0000313" key="2">
    <source>
        <dbReference type="Proteomes" id="UP000523955"/>
    </source>
</evidence>
<gene>
    <name evidence="1" type="ORF">H5V45_07005</name>
</gene>
<dbReference type="AlphaFoldDB" id="A0A7X0RHD9"/>
<dbReference type="Proteomes" id="UP000523955">
    <property type="component" value="Unassembled WGS sequence"/>
</dbReference>
<name>A0A7X0RHD9_9ACTN</name>
<dbReference type="PRINTS" id="PR00413">
    <property type="entry name" value="HADHALOGNASE"/>
</dbReference>
<dbReference type="PANTHER" id="PTHR43611:SF3">
    <property type="entry name" value="FLAVIN MONONUCLEOTIDE HYDROLASE 1, CHLOROPLATIC"/>
    <property type="match status" value="1"/>
</dbReference>
<dbReference type="InterPro" id="IPR036412">
    <property type="entry name" value="HAD-like_sf"/>
</dbReference>
<dbReference type="InterPro" id="IPR023214">
    <property type="entry name" value="HAD_sf"/>
</dbReference>
<dbReference type="PANTHER" id="PTHR43611">
    <property type="entry name" value="ALPHA-D-GLUCOSE 1-PHOSPHATE PHOSPHATASE"/>
    <property type="match status" value="1"/>
</dbReference>
<dbReference type="InterPro" id="IPR006439">
    <property type="entry name" value="HAD-SF_hydro_IA"/>
</dbReference>
<keyword evidence="2" id="KW-1185">Reference proteome</keyword>
<protein>
    <submittedName>
        <fullName evidence="1">HAD-IA family hydrolase</fullName>
    </submittedName>
</protein>
<dbReference type="NCBIfam" id="TIGR01509">
    <property type="entry name" value="HAD-SF-IA-v3"/>
    <property type="match status" value="1"/>
</dbReference>
<dbReference type="EMBL" id="JACKXE010000001">
    <property type="protein sequence ID" value="MBB6627068.1"/>
    <property type="molecule type" value="Genomic_DNA"/>
</dbReference>
<sequence length="201" mass="21686">MIHHVLLDADGVVQRLPGGWAAAVAPYLGERAGEFLTALGMDEQPCLRGAGDFRAVLADHLERYAVDAPVDEVYPAVWLDVEVAASSRALVHALREVGVGVHLATNQEAGRAAYMRGDLGYDELFDESFYSCDLGAAKPEPAFFTRALDRLAAAAPEVLFVDDHEPNVVAAREVGLAAERWHLDDGLPALHALVERHGLVL</sequence>
<organism evidence="1 2">
    <name type="scientific">Nocardioides luti</name>
    <dbReference type="NCBI Taxonomy" id="2761101"/>
    <lineage>
        <taxon>Bacteria</taxon>
        <taxon>Bacillati</taxon>
        <taxon>Actinomycetota</taxon>
        <taxon>Actinomycetes</taxon>
        <taxon>Propionibacteriales</taxon>
        <taxon>Nocardioidaceae</taxon>
        <taxon>Nocardioides</taxon>
    </lineage>
</organism>
<accession>A0A7X0RHD9</accession>
<evidence type="ECO:0000313" key="1">
    <source>
        <dbReference type="EMBL" id="MBB6627068.1"/>
    </source>
</evidence>
<dbReference type="SFLD" id="SFLDS00003">
    <property type="entry name" value="Haloacid_Dehalogenase"/>
    <property type="match status" value="1"/>
</dbReference>
<reference evidence="1 2" key="1">
    <citation type="submission" date="2020-08" db="EMBL/GenBank/DDBJ databases">
        <authorList>
            <person name="Seo M.-J."/>
        </authorList>
    </citation>
    <scope>NUCLEOTIDE SEQUENCE [LARGE SCALE GENOMIC DNA]</scope>
    <source>
        <strain evidence="1 2">KIGAM211</strain>
    </source>
</reference>
<dbReference type="SFLD" id="SFLDG01129">
    <property type="entry name" value="C1.5:_HAD__Beta-PGM__Phosphata"/>
    <property type="match status" value="1"/>
</dbReference>
<dbReference type="RefSeq" id="WP_185252269.1">
    <property type="nucleotide sequence ID" value="NZ_JACKXE010000001.1"/>
</dbReference>
<proteinExistence type="predicted"/>